<sequence length="192" mass="20736">MQDQDGPLQNTMSPGPHHTPPSPYIARYSIGFPLDGGTPSITALSEVLPLREVVSKSRTNHAECFGSPRSVLMGHAPDLAIGIRKSLLDPLAGLFWPYMHGFEARDLEVPLRYTKSYDPVPQSSSFDRDPWFRYGGTAITNTHENAAGTHACCAAGKCSLAYPISEEEIAYNRIGPMGNKNGLVSATGHPGN</sequence>
<reference evidence="2" key="1">
    <citation type="submission" date="2021-06" db="EMBL/GenBank/DDBJ databases">
        <title>Comparative genomics, transcriptomics and evolutionary studies reveal genomic signatures of adaptation to plant cell wall in hemibiotrophic fungi.</title>
        <authorList>
            <consortium name="DOE Joint Genome Institute"/>
            <person name="Baroncelli R."/>
            <person name="Diaz J.F."/>
            <person name="Benocci T."/>
            <person name="Peng M."/>
            <person name="Battaglia E."/>
            <person name="Haridas S."/>
            <person name="Andreopoulos W."/>
            <person name="Labutti K."/>
            <person name="Pangilinan J."/>
            <person name="Floch G.L."/>
            <person name="Makela M.R."/>
            <person name="Henrissat B."/>
            <person name="Grigoriev I.V."/>
            <person name="Crouch J.A."/>
            <person name="De Vries R.P."/>
            <person name="Sukno S.A."/>
            <person name="Thon M.R."/>
        </authorList>
    </citation>
    <scope>NUCLEOTIDE SEQUENCE</scope>
    <source>
        <strain evidence="2">CBS 125086</strain>
    </source>
</reference>
<organism evidence="2 3">
    <name type="scientific">Colletotrichum navitas</name>
    <dbReference type="NCBI Taxonomy" id="681940"/>
    <lineage>
        <taxon>Eukaryota</taxon>
        <taxon>Fungi</taxon>
        <taxon>Dikarya</taxon>
        <taxon>Ascomycota</taxon>
        <taxon>Pezizomycotina</taxon>
        <taxon>Sordariomycetes</taxon>
        <taxon>Hypocreomycetidae</taxon>
        <taxon>Glomerellales</taxon>
        <taxon>Glomerellaceae</taxon>
        <taxon>Colletotrichum</taxon>
        <taxon>Colletotrichum graminicola species complex</taxon>
    </lineage>
</organism>
<dbReference type="RefSeq" id="XP_060408465.1">
    <property type="nucleotide sequence ID" value="XM_060553178.1"/>
</dbReference>
<gene>
    <name evidence="2" type="ORF">LY79DRAFT_44556</name>
</gene>
<evidence type="ECO:0000313" key="2">
    <source>
        <dbReference type="EMBL" id="KAK1572670.1"/>
    </source>
</evidence>
<dbReference type="GeneID" id="85437418"/>
<feature type="compositionally biased region" description="Polar residues" evidence="1">
    <location>
        <begin position="1"/>
        <end position="13"/>
    </location>
</feature>
<feature type="region of interest" description="Disordered" evidence="1">
    <location>
        <begin position="1"/>
        <end position="20"/>
    </location>
</feature>
<comment type="caution">
    <text evidence="2">The sequence shown here is derived from an EMBL/GenBank/DDBJ whole genome shotgun (WGS) entry which is preliminary data.</text>
</comment>
<evidence type="ECO:0000256" key="1">
    <source>
        <dbReference type="SAM" id="MobiDB-lite"/>
    </source>
</evidence>
<accession>A0AAD8UZY2</accession>
<protein>
    <submittedName>
        <fullName evidence="2">Uncharacterized protein</fullName>
    </submittedName>
</protein>
<dbReference type="EMBL" id="JAHLJV010000106">
    <property type="protein sequence ID" value="KAK1572670.1"/>
    <property type="molecule type" value="Genomic_DNA"/>
</dbReference>
<dbReference type="AlphaFoldDB" id="A0AAD8UZY2"/>
<dbReference type="Proteomes" id="UP001230504">
    <property type="component" value="Unassembled WGS sequence"/>
</dbReference>
<evidence type="ECO:0000313" key="3">
    <source>
        <dbReference type="Proteomes" id="UP001230504"/>
    </source>
</evidence>
<name>A0AAD8UZY2_9PEZI</name>
<keyword evidence="3" id="KW-1185">Reference proteome</keyword>
<proteinExistence type="predicted"/>